<dbReference type="GO" id="GO:0016020">
    <property type="term" value="C:membrane"/>
    <property type="evidence" value="ECO:0007669"/>
    <property type="project" value="UniProtKB-SubCell"/>
</dbReference>
<dbReference type="EMBL" id="KB707673">
    <property type="protein sequence ID" value="EMR91340.1"/>
    <property type="molecule type" value="Genomic_DNA"/>
</dbReference>
<dbReference type="InterPro" id="IPR050360">
    <property type="entry name" value="MFS_Sugar_Transporters"/>
</dbReference>
<evidence type="ECO:0000256" key="4">
    <source>
        <dbReference type="ARBA" id="ARBA00023136"/>
    </source>
</evidence>
<accession>M7UCE6</accession>
<evidence type="ECO:0000313" key="8">
    <source>
        <dbReference type="Proteomes" id="UP000012045"/>
    </source>
</evidence>
<evidence type="ECO:0000313" key="7">
    <source>
        <dbReference type="EMBL" id="EMR91340.1"/>
    </source>
</evidence>
<protein>
    <submittedName>
        <fullName evidence="7">Putative sugar transporter stl1 protein</fullName>
    </submittedName>
</protein>
<dbReference type="Proteomes" id="UP000012045">
    <property type="component" value="Unassembled WGS sequence"/>
</dbReference>
<dbReference type="InterPro" id="IPR005828">
    <property type="entry name" value="MFS_sugar_transport-like"/>
</dbReference>
<dbReference type="InterPro" id="IPR036259">
    <property type="entry name" value="MFS_trans_sf"/>
</dbReference>
<dbReference type="AlphaFoldDB" id="M7UCE6"/>
<evidence type="ECO:0000256" key="5">
    <source>
        <dbReference type="SAM" id="MobiDB-lite"/>
    </source>
</evidence>
<sequence>MIVQVTPIALNNIGYKTYIIFGVLNACWIPIIYLYFPETKGLELEDIDKIFERSHEVIETFSGLETGDEEFEGVAASDEEGRITSHENRSGGGSGSGSSLVNQRKLGTDHGKGTKEEIERVTSEEHP</sequence>
<keyword evidence="3 6" id="KW-1133">Transmembrane helix</keyword>
<dbReference type="GO" id="GO:0005351">
    <property type="term" value="F:carbohydrate:proton symporter activity"/>
    <property type="evidence" value="ECO:0007669"/>
    <property type="project" value="TreeGrafter"/>
</dbReference>
<evidence type="ECO:0000256" key="1">
    <source>
        <dbReference type="ARBA" id="ARBA00004141"/>
    </source>
</evidence>
<comment type="subcellular location">
    <subcellularLocation>
        <location evidence="1">Membrane</location>
        <topology evidence="1">Multi-pass membrane protein</topology>
    </subcellularLocation>
</comment>
<dbReference type="PANTHER" id="PTHR48022:SF28">
    <property type="entry name" value="MAJOR FACILITATOR SUPERFAMILY (MFS) PROFILE DOMAIN-CONTAINING PROTEIN-RELATED"/>
    <property type="match status" value="1"/>
</dbReference>
<reference evidence="8" key="1">
    <citation type="journal article" date="2013" name="Genome Announc.">
        <title>Draft genome sequence of Botrytis cinerea BcDW1, inoculum for noble rot of grape berries.</title>
        <authorList>
            <person name="Blanco-Ulate B."/>
            <person name="Allen G."/>
            <person name="Powell A.L."/>
            <person name="Cantu D."/>
        </authorList>
    </citation>
    <scope>NUCLEOTIDE SEQUENCE [LARGE SCALE GENOMIC DNA]</scope>
    <source>
        <strain evidence="8">BcDW1</strain>
    </source>
</reference>
<feature type="compositionally biased region" description="Basic and acidic residues" evidence="5">
    <location>
        <begin position="106"/>
        <end position="127"/>
    </location>
</feature>
<dbReference type="Gene3D" id="1.20.1250.20">
    <property type="entry name" value="MFS general substrate transporter like domains"/>
    <property type="match status" value="1"/>
</dbReference>
<evidence type="ECO:0000256" key="6">
    <source>
        <dbReference type="SAM" id="Phobius"/>
    </source>
</evidence>
<feature type="region of interest" description="Disordered" evidence="5">
    <location>
        <begin position="66"/>
        <end position="127"/>
    </location>
</feature>
<proteinExistence type="predicted"/>
<keyword evidence="7" id="KW-0813">Transport</keyword>
<dbReference type="OrthoDB" id="6133115at2759"/>
<gene>
    <name evidence="7" type="ORF">BcDW1_38</name>
</gene>
<feature type="compositionally biased region" description="Basic and acidic residues" evidence="5">
    <location>
        <begin position="79"/>
        <end position="89"/>
    </location>
</feature>
<dbReference type="HOGENOM" id="CLU_1970183_0_0_1"/>
<dbReference type="Pfam" id="PF00083">
    <property type="entry name" value="Sugar_tr"/>
    <property type="match status" value="1"/>
</dbReference>
<keyword evidence="2 6" id="KW-0812">Transmembrane</keyword>
<evidence type="ECO:0000256" key="3">
    <source>
        <dbReference type="ARBA" id="ARBA00022989"/>
    </source>
</evidence>
<feature type="transmembrane region" description="Helical" evidence="6">
    <location>
        <begin position="18"/>
        <end position="36"/>
    </location>
</feature>
<keyword evidence="4 6" id="KW-0472">Membrane</keyword>
<keyword evidence="7" id="KW-0762">Sugar transport</keyword>
<dbReference type="PANTHER" id="PTHR48022">
    <property type="entry name" value="PLASTIDIC GLUCOSE TRANSPORTER 4"/>
    <property type="match status" value="1"/>
</dbReference>
<name>M7UCE6_BOTF1</name>
<evidence type="ECO:0000256" key="2">
    <source>
        <dbReference type="ARBA" id="ARBA00022692"/>
    </source>
</evidence>
<organism evidence="7 8">
    <name type="scientific">Botryotinia fuckeliana (strain BcDW1)</name>
    <name type="common">Noble rot fungus</name>
    <name type="synonym">Botrytis cinerea</name>
    <dbReference type="NCBI Taxonomy" id="1290391"/>
    <lineage>
        <taxon>Eukaryota</taxon>
        <taxon>Fungi</taxon>
        <taxon>Dikarya</taxon>
        <taxon>Ascomycota</taxon>
        <taxon>Pezizomycotina</taxon>
        <taxon>Leotiomycetes</taxon>
        <taxon>Helotiales</taxon>
        <taxon>Sclerotiniaceae</taxon>
        <taxon>Botrytis</taxon>
    </lineage>
</organism>